<dbReference type="Proteomes" id="UP000655287">
    <property type="component" value="Unassembled WGS sequence"/>
</dbReference>
<protein>
    <submittedName>
        <fullName evidence="3">Membrane protein</fullName>
    </submittedName>
</protein>
<keyword evidence="2" id="KW-0472">Membrane</keyword>
<feature type="region of interest" description="Disordered" evidence="1">
    <location>
        <begin position="184"/>
        <end position="234"/>
    </location>
</feature>
<dbReference type="RefSeq" id="WP_203982572.1">
    <property type="nucleotide sequence ID" value="NZ_BOOU01000013.1"/>
</dbReference>
<accession>A0A919V344</accession>
<reference evidence="3" key="1">
    <citation type="submission" date="2021-01" db="EMBL/GenBank/DDBJ databases">
        <title>Whole genome shotgun sequence of Sphaerisporangium rufum NBRC 109079.</title>
        <authorList>
            <person name="Komaki H."/>
            <person name="Tamura T."/>
        </authorList>
    </citation>
    <scope>NUCLEOTIDE SEQUENCE</scope>
    <source>
        <strain evidence="3">NBRC 109079</strain>
    </source>
</reference>
<keyword evidence="2" id="KW-0812">Transmembrane</keyword>
<comment type="caution">
    <text evidence="3">The sequence shown here is derived from an EMBL/GenBank/DDBJ whole genome shotgun (WGS) entry which is preliminary data.</text>
</comment>
<organism evidence="3 4">
    <name type="scientific">Sphaerisporangium rufum</name>
    <dbReference type="NCBI Taxonomy" id="1381558"/>
    <lineage>
        <taxon>Bacteria</taxon>
        <taxon>Bacillati</taxon>
        <taxon>Actinomycetota</taxon>
        <taxon>Actinomycetes</taxon>
        <taxon>Streptosporangiales</taxon>
        <taxon>Streptosporangiaceae</taxon>
        <taxon>Sphaerisporangium</taxon>
    </lineage>
</organism>
<name>A0A919V344_9ACTN</name>
<evidence type="ECO:0000313" key="4">
    <source>
        <dbReference type="Proteomes" id="UP000655287"/>
    </source>
</evidence>
<evidence type="ECO:0000313" key="3">
    <source>
        <dbReference type="EMBL" id="GII75930.1"/>
    </source>
</evidence>
<feature type="compositionally biased region" description="Pro residues" evidence="1">
    <location>
        <begin position="210"/>
        <end position="221"/>
    </location>
</feature>
<evidence type="ECO:0000256" key="1">
    <source>
        <dbReference type="SAM" id="MobiDB-lite"/>
    </source>
</evidence>
<dbReference type="EMBL" id="BOOU01000013">
    <property type="protein sequence ID" value="GII75930.1"/>
    <property type="molecule type" value="Genomic_DNA"/>
</dbReference>
<keyword evidence="4" id="KW-1185">Reference proteome</keyword>
<feature type="transmembrane region" description="Helical" evidence="2">
    <location>
        <begin position="30"/>
        <end position="51"/>
    </location>
</feature>
<sequence length="234" mass="25320">MAKDRTQARREHLAQMRAAQQRKERRSAMIMWGAGAFVIVLIVGLVGFYVVRERAATSLDGVAQFSYKAGSHTPIKVNYKESPPVGGEHNDRWQQCGPYEQPINNENAVHSMEHGAVWITYRPDLPKAQVDKLKGLITSDYLLLSPYPGLKAPVVASSWNHQITLKGADDPRLARYIQKYKQNPSTTPEYGATCSGDGAVTTTTAQAPIPATPPTGAPPSSAPESPAPSATPGS</sequence>
<dbReference type="InterPro" id="IPR021454">
    <property type="entry name" value="DUF3105"/>
</dbReference>
<keyword evidence="2" id="KW-1133">Transmembrane helix</keyword>
<dbReference type="AlphaFoldDB" id="A0A919V344"/>
<feature type="compositionally biased region" description="Low complexity" evidence="1">
    <location>
        <begin position="222"/>
        <end position="234"/>
    </location>
</feature>
<evidence type="ECO:0000256" key="2">
    <source>
        <dbReference type="SAM" id="Phobius"/>
    </source>
</evidence>
<dbReference type="Pfam" id="PF11303">
    <property type="entry name" value="DUF3105"/>
    <property type="match status" value="1"/>
</dbReference>
<proteinExistence type="predicted"/>
<gene>
    <name evidence="3" type="ORF">Sru01_09120</name>
</gene>